<protein>
    <submittedName>
        <fullName evidence="1">Uncharacterized protein</fullName>
    </submittedName>
</protein>
<dbReference type="RefSeq" id="WP_073589682.1">
    <property type="nucleotide sequence ID" value="NZ_FRFD01000009.1"/>
</dbReference>
<dbReference type="OrthoDB" id="1707920at2"/>
<evidence type="ECO:0000313" key="2">
    <source>
        <dbReference type="Proteomes" id="UP000184612"/>
    </source>
</evidence>
<organism evidence="1 2">
    <name type="scientific">Anaerocolumna xylanovorans DSM 12503</name>
    <dbReference type="NCBI Taxonomy" id="1121345"/>
    <lineage>
        <taxon>Bacteria</taxon>
        <taxon>Bacillati</taxon>
        <taxon>Bacillota</taxon>
        <taxon>Clostridia</taxon>
        <taxon>Lachnospirales</taxon>
        <taxon>Lachnospiraceae</taxon>
        <taxon>Anaerocolumna</taxon>
    </lineage>
</organism>
<dbReference type="STRING" id="1121345.SAMN02745217_03011"/>
<sequence length="83" mass="9801">MNNSEIDKRNILDKEPFSYKITKDKKVLIYWNGKQVSLLRGKESERFLARIQNVDLKEVQLILAKITGNFKRGNEKDNKAKYE</sequence>
<proteinExistence type="predicted"/>
<dbReference type="EMBL" id="FRFD01000009">
    <property type="protein sequence ID" value="SHO51090.1"/>
    <property type="molecule type" value="Genomic_DNA"/>
</dbReference>
<keyword evidence="2" id="KW-1185">Reference proteome</keyword>
<gene>
    <name evidence="1" type="ORF">SAMN02745217_03011</name>
</gene>
<dbReference type="AlphaFoldDB" id="A0A1M7YEN7"/>
<evidence type="ECO:0000313" key="1">
    <source>
        <dbReference type="EMBL" id="SHO51090.1"/>
    </source>
</evidence>
<dbReference type="Proteomes" id="UP000184612">
    <property type="component" value="Unassembled WGS sequence"/>
</dbReference>
<name>A0A1M7YEN7_9FIRM</name>
<reference evidence="1 2" key="1">
    <citation type="submission" date="2016-12" db="EMBL/GenBank/DDBJ databases">
        <authorList>
            <person name="Song W.-J."/>
            <person name="Kurnit D.M."/>
        </authorList>
    </citation>
    <scope>NUCLEOTIDE SEQUENCE [LARGE SCALE GENOMIC DNA]</scope>
    <source>
        <strain evidence="1 2">DSM 12503</strain>
    </source>
</reference>
<accession>A0A1M7YEN7</accession>